<dbReference type="PANTHER" id="PTHR34471:SF1">
    <property type="entry name" value="ARGININE REPRESSOR"/>
    <property type="match status" value="1"/>
</dbReference>
<keyword evidence="7" id="KW-0678">Repressor</keyword>
<dbReference type="NCBIfam" id="TIGR01529">
    <property type="entry name" value="argR_whole"/>
    <property type="match status" value="1"/>
</dbReference>
<dbReference type="PRINTS" id="PR01467">
    <property type="entry name" value="ARGREPRESSOR"/>
</dbReference>
<dbReference type="InterPro" id="IPR020900">
    <property type="entry name" value="Arg_repress_DNA-bd"/>
</dbReference>
<name>A0A926DGT3_9FIRM</name>
<dbReference type="InterPro" id="IPR036388">
    <property type="entry name" value="WH-like_DNA-bd_sf"/>
</dbReference>
<dbReference type="PANTHER" id="PTHR34471">
    <property type="entry name" value="ARGININE REPRESSOR"/>
    <property type="match status" value="1"/>
</dbReference>
<dbReference type="RefSeq" id="WP_249279494.1">
    <property type="nucleotide sequence ID" value="NZ_JACRSS010000001.1"/>
</dbReference>
<dbReference type="HAMAP" id="MF_00173">
    <property type="entry name" value="Arg_repressor"/>
    <property type="match status" value="1"/>
</dbReference>
<proteinExistence type="inferred from homology"/>
<feature type="domain" description="Arginine repressor DNA-binding" evidence="9">
    <location>
        <begin position="2"/>
        <end position="65"/>
    </location>
</feature>
<dbReference type="Pfam" id="PF02863">
    <property type="entry name" value="Arg_repressor_C"/>
    <property type="match status" value="1"/>
</dbReference>
<organism evidence="11 12">
    <name type="scientific">Guopingia tenuis</name>
    <dbReference type="NCBI Taxonomy" id="2763656"/>
    <lineage>
        <taxon>Bacteria</taxon>
        <taxon>Bacillati</taxon>
        <taxon>Bacillota</taxon>
        <taxon>Clostridia</taxon>
        <taxon>Christensenellales</taxon>
        <taxon>Christensenellaceae</taxon>
        <taxon>Guopingia</taxon>
    </lineage>
</organism>
<dbReference type="SUPFAM" id="SSF55252">
    <property type="entry name" value="C-terminal domain of arginine repressor"/>
    <property type="match status" value="1"/>
</dbReference>
<comment type="function">
    <text evidence="7">Regulates arginine biosynthesis genes.</text>
</comment>
<comment type="subcellular location">
    <subcellularLocation>
        <location evidence="1 7">Cytoplasm</location>
    </subcellularLocation>
</comment>
<evidence type="ECO:0000259" key="9">
    <source>
        <dbReference type="Pfam" id="PF01316"/>
    </source>
</evidence>
<accession>A0A926DGT3</accession>
<keyword evidence="3 7" id="KW-0963">Cytoplasm</keyword>
<dbReference type="GO" id="GO:0003677">
    <property type="term" value="F:DNA binding"/>
    <property type="evidence" value="ECO:0007669"/>
    <property type="project" value="UniProtKB-KW"/>
</dbReference>
<keyword evidence="6 7" id="KW-0804">Transcription</keyword>
<reference evidence="11" key="1">
    <citation type="submission" date="2020-08" db="EMBL/GenBank/DDBJ databases">
        <title>Genome public.</title>
        <authorList>
            <person name="Liu C."/>
            <person name="Sun Q."/>
        </authorList>
    </citation>
    <scope>NUCLEOTIDE SEQUENCE</scope>
    <source>
        <strain evidence="11">NSJ-63</strain>
    </source>
</reference>
<dbReference type="Proteomes" id="UP000617951">
    <property type="component" value="Unassembled WGS sequence"/>
</dbReference>
<comment type="similarity">
    <text evidence="2 7">Belongs to the ArgR family.</text>
</comment>
<dbReference type="GO" id="GO:0005737">
    <property type="term" value="C:cytoplasm"/>
    <property type="evidence" value="ECO:0007669"/>
    <property type="project" value="UniProtKB-SubCell"/>
</dbReference>
<keyword evidence="5 7" id="KW-0238">DNA-binding</keyword>
<dbReference type="Gene3D" id="3.30.1360.40">
    <property type="match status" value="1"/>
</dbReference>
<evidence type="ECO:0000256" key="4">
    <source>
        <dbReference type="ARBA" id="ARBA00023015"/>
    </source>
</evidence>
<keyword evidence="7" id="KW-0055">Arginine biosynthesis</keyword>
<keyword evidence="4 7" id="KW-0805">Transcription regulation</keyword>
<comment type="caution">
    <text evidence="11">The sequence shown here is derived from an EMBL/GenBank/DDBJ whole genome shotgun (WGS) entry which is preliminary data.</text>
</comment>
<dbReference type="InterPro" id="IPR036251">
    <property type="entry name" value="Arg_repress_C_sf"/>
</dbReference>
<evidence type="ECO:0000256" key="5">
    <source>
        <dbReference type="ARBA" id="ARBA00023125"/>
    </source>
</evidence>
<evidence type="ECO:0000256" key="2">
    <source>
        <dbReference type="ARBA" id="ARBA00008316"/>
    </source>
</evidence>
<dbReference type="InterPro" id="IPR020899">
    <property type="entry name" value="Arg_repress_C"/>
</dbReference>
<dbReference type="GO" id="GO:1900079">
    <property type="term" value="P:regulation of arginine biosynthetic process"/>
    <property type="evidence" value="ECO:0007669"/>
    <property type="project" value="UniProtKB-UniRule"/>
</dbReference>
<dbReference type="InterPro" id="IPR036390">
    <property type="entry name" value="WH_DNA-bd_sf"/>
</dbReference>
<dbReference type="AlphaFoldDB" id="A0A926DGT3"/>
<evidence type="ECO:0000313" key="12">
    <source>
        <dbReference type="Proteomes" id="UP000617951"/>
    </source>
</evidence>
<gene>
    <name evidence="7 11" type="primary">argR</name>
    <name evidence="11" type="ORF">H8693_01465</name>
</gene>
<dbReference type="Pfam" id="PF01316">
    <property type="entry name" value="Arg_repressor"/>
    <property type="match status" value="1"/>
</dbReference>
<evidence type="ECO:0000256" key="7">
    <source>
        <dbReference type="HAMAP-Rule" id="MF_00173"/>
    </source>
</evidence>
<dbReference type="GO" id="GO:0006526">
    <property type="term" value="P:L-arginine biosynthetic process"/>
    <property type="evidence" value="ECO:0007669"/>
    <property type="project" value="UniProtKB-KW"/>
</dbReference>
<dbReference type="GO" id="GO:0003700">
    <property type="term" value="F:DNA-binding transcription factor activity"/>
    <property type="evidence" value="ECO:0007669"/>
    <property type="project" value="UniProtKB-UniRule"/>
</dbReference>
<dbReference type="GO" id="GO:0034618">
    <property type="term" value="F:arginine binding"/>
    <property type="evidence" value="ECO:0007669"/>
    <property type="project" value="InterPro"/>
</dbReference>
<dbReference type="InterPro" id="IPR001669">
    <property type="entry name" value="Arg_repress"/>
</dbReference>
<keyword evidence="7" id="KW-0028">Amino-acid biosynthesis</keyword>
<evidence type="ECO:0000259" key="10">
    <source>
        <dbReference type="Pfam" id="PF02863"/>
    </source>
</evidence>
<dbReference type="SUPFAM" id="SSF46785">
    <property type="entry name" value="Winged helix' DNA-binding domain"/>
    <property type="match status" value="1"/>
</dbReference>
<keyword evidence="12" id="KW-1185">Reference proteome</keyword>
<evidence type="ECO:0000313" key="11">
    <source>
        <dbReference type="EMBL" id="MBC8537596.1"/>
    </source>
</evidence>
<dbReference type="EMBL" id="JACRSS010000001">
    <property type="protein sequence ID" value="MBC8537596.1"/>
    <property type="molecule type" value="Genomic_DNA"/>
</dbReference>
<evidence type="ECO:0000256" key="1">
    <source>
        <dbReference type="ARBA" id="ARBA00004496"/>
    </source>
</evidence>
<evidence type="ECO:0000256" key="6">
    <source>
        <dbReference type="ARBA" id="ARBA00023163"/>
    </source>
</evidence>
<comment type="pathway">
    <text evidence="7">Amino-acid biosynthesis; L-arginine biosynthesis [regulation].</text>
</comment>
<evidence type="ECO:0000256" key="3">
    <source>
        <dbReference type="ARBA" id="ARBA00022490"/>
    </source>
</evidence>
<dbReference type="GO" id="GO:0051259">
    <property type="term" value="P:protein complex oligomerization"/>
    <property type="evidence" value="ECO:0007669"/>
    <property type="project" value="InterPro"/>
</dbReference>
<evidence type="ECO:0000256" key="8">
    <source>
        <dbReference type="NCBIfam" id="TIGR01529"/>
    </source>
</evidence>
<sequence>MKQKRHNAILEIIEEATIETQEDLGKALLEHGFKVTQATISRDIKELHLIKVQTERGVYKYAVNEASVVLNTQKLLRVFKETVVSVRGSGNIIVVTTLTGSANAAAEVIDNLDIDGIIGSIAGDNTIFLAVETEKAEHIIHHLKQISKR</sequence>
<feature type="domain" description="Arginine repressor C-terminal" evidence="10">
    <location>
        <begin position="79"/>
        <end position="143"/>
    </location>
</feature>
<dbReference type="Gene3D" id="1.10.10.10">
    <property type="entry name" value="Winged helix-like DNA-binding domain superfamily/Winged helix DNA-binding domain"/>
    <property type="match status" value="1"/>
</dbReference>
<protein>
    <recommendedName>
        <fullName evidence="7 8">Arginine repressor</fullName>
    </recommendedName>
</protein>